<evidence type="ECO:0000313" key="1">
    <source>
        <dbReference type="EMBL" id="KGR21306.1"/>
    </source>
</evidence>
<dbReference type="Proteomes" id="UP000030161">
    <property type="component" value="Unassembled WGS sequence"/>
</dbReference>
<comment type="caution">
    <text evidence="1">The sequence shown here is derived from an EMBL/GenBank/DDBJ whole genome shotgun (WGS) entry which is preliminary data.</text>
</comment>
<protein>
    <submittedName>
        <fullName evidence="1">Uncharacterized protein</fullName>
    </submittedName>
</protein>
<proteinExistence type="predicted"/>
<accession>A0AB34Q2X1</accession>
<reference evidence="1 2" key="1">
    <citation type="submission" date="2013-12" db="EMBL/GenBank/DDBJ databases">
        <title>The Genome Sequence of Candida albicans P78048.</title>
        <authorList>
            <consortium name="The Broad Institute Genome Sequencing Platform"/>
            <consortium name="The Broad Institute Genome Sequencing Center for Infectious Disease"/>
            <person name="Cuomo C."/>
            <person name="Bennett R."/>
            <person name="Hirakawa M."/>
            <person name="Noverr M."/>
            <person name="Mitchell A."/>
            <person name="Young S.K."/>
            <person name="Zeng Q."/>
            <person name="Gargeya S."/>
            <person name="Fitzgerald M."/>
            <person name="Abouelleil A."/>
            <person name="Alvarado L."/>
            <person name="Berlin A.M."/>
            <person name="Chapman S.B."/>
            <person name="Dewar J."/>
            <person name="Goldberg J."/>
            <person name="Griggs A."/>
            <person name="Gujja S."/>
            <person name="Hansen M."/>
            <person name="Howarth C."/>
            <person name="Imamovic A."/>
            <person name="Larimer J."/>
            <person name="McCowan C."/>
            <person name="Murphy C."/>
            <person name="Pearson M."/>
            <person name="Priest M."/>
            <person name="Roberts A."/>
            <person name="Saif S."/>
            <person name="Shea T."/>
            <person name="Sykes S."/>
            <person name="Wortman J."/>
            <person name="Nusbaum C."/>
            <person name="Birren B."/>
        </authorList>
    </citation>
    <scope>NUCLEOTIDE SEQUENCE [LARGE SCALE GENOMIC DNA]</scope>
    <source>
        <strain evidence="1 2">P78048</strain>
    </source>
</reference>
<gene>
    <name evidence="1" type="ORF">MG3_00306</name>
</gene>
<organism evidence="1 2">
    <name type="scientific">Candida albicans P78048</name>
    <dbReference type="NCBI Taxonomy" id="1094989"/>
    <lineage>
        <taxon>Eukaryota</taxon>
        <taxon>Fungi</taxon>
        <taxon>Dikarya</taxon>
        <taxon>Ascomycota</taxon>
        <taxon>Saccharomycotina</taxon>
        <taxon>Pichiomycetes</taxon>
        <taxon>Debaryomycetaceae</taxon>
        <taxon>Candida/Lodderomyces clade</taxon>
        <taxon>Candida</taxon>
    </lineage>
</organism>
<name>A0AB34Q2X1_CANAX</name>
<evidence type="ECO:0000313" key="2">
    <source>
        <dbReference type="Proteomes" id="UP000030161"/>
    </source>
</evidence>
<sequence>MIQQSSNMATTAVFEETNTDFDTSLMEFFYSTTSEDALPDVNDTSSTTITEVANEIPSLFSYSNNDLHPELDYESSSWYDITESLPQNIPDSKSEPIATNPTNVLTSPLQAFADFNHGSSTGLTTKQPELFHHNNNAINGSFKNNDYTTNKINTNTTTTTTKQRISKPYERSPLMKPSVTIASIDTIAKLKTKSKSNCKSSSISKPKVRNTFYKPFISSSISSETALKNTKIINFRDENNDNSSSFNFTDIDNKLTYDLSTETTNSSFPQTVLEASFKNFDDALIFDSLFDINQI</sequence>
<dbReference type="EMBL" id="AJIX01000003">
    <property type="protein sequence ID" value="KGR21306.1"/>
    <property type="molecule type" value="Genomic_DNA"/>
</dbReference>
<dbReference type="AlphaFoldDB" id="A0AB34Q2X1"/>